<proteinExistence type="predicted"/>
<feature type="transmembrane region" description="Helical" evidence="5">
    <location>
        <begin position="258"/>
        <end position="277"/>
    </location>
</feature>
<dbReference type="PANTHER" id="PTHR23542:SF1">
    <property type="entry name" value="MAJOR FACILITATOR SUPERFAMILY (MFS) PROFILE DOMAIN-CONTAINING PROTEIN"/>
    <property type="match status" value="1"/>
</dbReference>
<feature type="transmembrane region" description="Helical" evidence="5">
    <location>
        <begin position="309"/>
        <end position="333"/>
    </location>
</feature>
<evidence type="ECO:0000256" key="4">
    <source>
        <dbReference type="ARBA" id="ARBA00023136"/>
    </source>
</evidence>
<evidence type="ECO:0000256" key="1">
    <source>
        <dbReference type="ARBA" id="ARBA00004651"/>
    </source>
</evidence>
<dbReference type="InterPro" id="IPR020846">
    <property type="entry name" value="MFS_dom"/>
</dbReference>
<dbReference type="GO" id="GO:0005886">
    <property type="term" value="C:plasma membrane"/>
    <property type="evidence" value="ECO:0007669"/>
    <property type="project" value="UniProtKB-SubCell"/>
</dbReference>
<feature type="transmembrane region" description="Helical" evidence="5">
    <location>
        <begin position="167"/>
        <end position="197"/>
    </location>
</feature>
<protein>
    <submittedName>
        <fullName evidence="7">MFS family permease</fullName>
    </submittedName>
</protein>
<dbReference type="RefSeq" id="WP_184836132.1">
    <property type="nucleotide sequence ID" value="NZ_JACHMN010000002.1"/>
</dbReference>
<evidence type="ECO:0000256" key="2">
    <source>
        <dbReference type="ARBA" id="ARBA00022692"/>
    </source>
</evidence>
<evidence type="ECO:0000256" key="5">
    <source>
        <dbReference type="SAM" id="Phobius"/>
    </source>
</evidence>
<keyword evidence="4 5" id="KW-0472">Membrane</keyword>
<comment type="caution">
    <text evidence="7">The sequence shown here is derived from an EMBL/GenBank/DDBJ whole genome shotgun (WGS) entry which is preliminary data.</text>
</comment>
<reference evidence="7 8" key="1">
    <citation type="submission" date="2020-08" db="EMBL/GenBank/DDBJ databases">
        <title>Sequencing the genomes of 1000 actinobacteria strains.</title>
        <authorList>
            <person name="Klenk H.-P."/>
        </authorList>
    </citation>
    <scope>NUCLEOTIDE SEQUENCE [LARGE SCALE GENOMIC DNA]</scope>
    <source>
        <strain evidence="7 8">DSM 45362</strain>
    </source>
</reference>
<accession>A0A841BQM6</accession>
<feature type="transmembrane region" description="Helical" evidence="5">
    <location>
        <begin position="373"/>
        <end position="393"/>
    </location>
</feature>
<feature type="transmembrane region" description="Helical" evidence="5">
    <location>
        <begin position="284"/>
        <end position="303"/>
    </location>
</feature>
<dbReference type="EMBL" id="JACHMN010000002">
    <property type="protein sequence ID" value="MBB5869489.1"/>
    <property type="molecule type" value="Genomic_DNA"/>
</dbReference>
<dbReference type="AlphaFoldDB" id="A0A841BQM6"/>
<evidence type="ECO:0000259" key="6">
    <source>
        <dbReference type="PROSITE" id="PS50850"/>
    </source>
</evidence>
<feature type="transmembrane region" description="Helical" evidence="5">
    <location>
        <begin position="345"/>
        <end position="367"/>
    </location>
</feature>
<evidence type="ECO:0000313" key="7">
    <source>
        <dbReference type="EMBL" id="MBB5869489.1"/>
    </source>
</evidence>
<keyword evidence="3 5" id="KW-1133">Transmembrane helix</keyword>
<name>A0A841BQM6_9ACTN</name>
<sequence>MSVVTSPAGYRGLVRVTGPGFLGLSFLARLPAAMGPLGVITLVAVATGSFAVAGAVAAAYGIGAALGGPVVGALADRHGQRLVGAVAALIDAAALVAVVVAVRTGATPVVVGLLAAAAGFATPQVGPLVRVRWAALLGDRGEQRNLPTAFSYEGAADELSYMAGPALVGLVAVLGSPSAPLLVAAGLTVAAAVPFALHRTAPPVVRAPRAAAVAVRLPIAAVIALVVAMVAIGAVFGATQTGVTAYASSVGASGSAGLIYAVLGVGSAIAGLATAWIPARIGLLTRYVVAAIALAAGGALLVVMPGTLVGVLVAMAVIGVVSAPYLISVYGVANAITPARRAGTVMTLLASGVVAGVALGAAAAGRLADSHGYQAAFLLPLLAGAAALALALASLRPLRGALTHVPPTVATPQPEPAYR</sequence>
<gene>
    <name evidence="7" type="ORF">F4553_002868</name>
</gene>
<dbReference type="Proteomes" id="UP000587527">
    <property type="component" value="Unassembled WGS sequence"/>
</dbReference>
<organism evidence="7 8">
    <name type="scientific">Allocatelliglobosispora scoriae</name>
    <dbReference type="NCBI Taxonomy" id="643052"/>
    <lineage>
        <taxon>Bacteria</taxon>
        <taxon>Bacillati</taxon>
        <taxon>Actinomycetota</taxon>
        <taxon>Actinomycetes</taxon>
        <taxon>Micromonosporales</taxon>
        <taxon>Micromonosporaceae</taxon>
        <taxon>Allocatelliglobosispora</taxon>
    </lineage>
</organism>
<dbReference type="PANTHER" id="PTHR23542">
    <property type="match status" value="1"/>
</dbReference>
<dbReference type="InterPro" id="IPR036259">
    <property type="entry name" value="MFS_trans_sf"/>
</dbReference>
<keyword evidence="8" id="KW-1185">Reference proteome</keyword>
<feature type="transmembrane region" description="Helical" evidence="5">
    <location>
        <begin position="82"/>
        <end position="102"/>
    </location>
</feature>
<comment type="subcellular location">
    <subcellularLocation>
        <location evidence="1">Cell membrane</location>
        <topology evidence="1">Multi-pass membrane protein</topology>
    </subcellularLocation>
</comment>
<evidence type="ECO:0000313" key="8">
    <source>
        <dbReference type="Proteomes" id="UP000587527"/>
    </source>
</evidence>
<dbReference type="Pfam" id="PF07690">
    <property type="entry name" value="MFS_1"/>
    <property type="match status" value="1"/>
</dbReference>
<keyword evidence="2 5" id="KW-0812">Transmembrane</keyword>
<dbReference type="Gene3D" id="1.20.1250.20">
    <property type="entry name" value="MFS general substrate transporter like domains"/>
    <property type="match status" value="1"/>
</dbReference>
<dbReference type="SUPFAM" id="SSF103473">
    <property type="entry name" value="MFS general substrate transporter"/>
    <property type="match status" value="1"/>
</dbReference>
<evidence type="ECO:0000256" key="3">
    <source>
        <dbReference type="ARBA" id="ARBA00022989"/>
    </source>
</evidence>
<dbReference type="GO" id="GO:0022857">
    <property type="term" value="F:transmembrane transporter activity"/>
    <property type="evidence" value="ECO:0007669"/>
    <property type="project" value="InterPro"/>
</dbReference>
<dbReference type="PROSITE" id="PS50850">
    <property type="entry name" value="MFS"/>
    <property type="match status" value="1"/>
</dbReference>
<feature type="domain" description="Major facilitator superfamily (MFS) profile" evidence="6">
    <location>
        <begin position="217"/>
        <end position="419"/>
    </location>
</feature>
<feature type="transmembrane region" description="Helical" evidence="5">
    <location>
        <begin position="217"/>
        <end position="238"/>
    </location>
</feature>
<dbReference type="InterPro" id="IPR011701">
    <property type="entry name" value="MFS"/>
</dbReference>